<feature type="region of interest" description="Disordered" evidence="1">
    <location>
        <begin position="174"/>
        <end position="200"/>
    </location>
</feature>
<dbReference type="InterPro" id="IPR021104">
    <property type="entry name" value="KfrA_DNA-bd_N"/>
</dbReference>
<organism evidence="3 4">
    <name type="scientific">Pseudomonas monteilii</name>
    <dbReference type="NCBI Taxonomy" id="76759"/>
    <lineage>
        <taxon>Bacteria</taxon>
        <taxon>Pseudomonadati</taxon>
        <taxon>Pseudomonadota</taxon>
        <taxon>Gammaproteobacteria</taxon>
        <taxon>Pseudomonadales</taxon>
        <taxon>Pseudomonadaceae</taxon>
        <taxon>Pseudomonas</taxon>
    </lineage>
</organism>
<comment type="caution">
    <text evidence="3">The sequence shown here is derived from an EMBL/GenBank/DDBJ whole genome shotgun (WGS) entry which is preliminary data.</text>
</comment>
<protein>
    <submittedName>
        <fullName evidence="3">Transposase</fullName>
    </submittedName>
</protein>
<proteinExistence type="predicted"/>
<evidence type="ECO:0000259" key="2">
    <source>
        <dbReference type="Pfam" id="PF11740"/>
    </source>
</evidence>
<evidence type="ECO:0000313" key="3">
    <source>
        <dbReference type="EMBL" id="PKI19613.1"/>
    </source>
</evidence>
<evidence type="ECO:0000256" key="1">
    <source>
        <dbReference type="SAM" id="MobiDB-lite"/>
    </source>
</evidence>
<name>A0A2N1IMZ6_9PSED</name>
<evidence type="ECO:0000313" key="4">
    <source>
        <dbReference type="Proteomes" id="UP000233399"/>
    </source>
</evidence>
<feature type="domain" description="KfrA N-terminal DNA-binding" evidence="2">
    <location>
        <begin position="10"/>
        <end position="114"/>
    </location>
</feature>
<dbReference type="Proteomes" id="UP000233399">
    <property type="component" value="Unassembled WGS sequence"/>
</dbReference>
<sequence>MARAGINKGLVQRARDALLARGLSPSIEAVRAELGHTGSKTTILRYLRELDVAEPHPPQVNLSQELQALLQSLAERLANEAQATVAADRARLERQQAAYQQQRAVEAARFEQLQMAHTAEMEAHRQLRLREVQLTGQLQLAEGERRRLEEACRQQLQLLEERATTIHSLETKHQQARESLEHFRQQHQEQRQEELQRHDQQLSQLQAEVRGLREQLAVRQEELTQLYRDLERATSTQGYQQQQLRHLERELNAAQQQLTADKLLMNQAHQQEELMASEITLLREKSRSYLIAHRHDQRLLRAQAQQLAHLQGLVEPGSSNSPTPQR</sequence>
<dbReference type="AlphaFoldDB" id="A0A2N1IMZ6"/>
<gene>
    <name evidence="3" type="ORF">CXB65_21370</name>
</gene>
<reference evidence="3 4" key="1">
    <citation type="submission" date="2017-12" db="EMBL/GenBank/DDBJ databases">
        <title>Isolation and characterization of an aerobic denitrifying Pseudomonas monteilii CY06 from aquaculture ponds.</title>
        <authorList>
            <person name="Ma Q."/>
            <person name="Cai Y."/>
            <person name="He Z."/>
        </authorList>
    </citation>
    <scope>NUCLEOTIDE SEQUENCE [LARGE SCALE GENOMIC DNA]</scope>
    <source>
        <strain evidence="3 4">CY06</strain>
    </source>
</reference>
<dbReference type="EMBL" id="PJCG01000052">
    <property type="protein sequence ID" value="PKI19613.1"/>
    <property type="molecule type" value="Genomic_DNA"/>
</dbReference>
<dbReference type="RefSeq" id="WP_101196561.1">
    <property type="nucleotide sequence ID" value="NZ_PJCG01000052.1"/>
</dbReference>
<accession>A0A2N1IMZ6</accession>
<dbReference type="Pfam" id="PF11740">
    <property type="entry name" value="KfrA_N"/>
    <property type="match status" value="1"/>
</dbReference>